<dbReference type="Proteomes" id="UP000732399">
    <property type="component" value="Unassembled WGS sequence"/>
</dbReference>
<evidence type="ECO:0000256" key="1">
    <source>
        <dbReference type="ARBA" id="ARBA00022723"/>
    </source>
</evidence>
<dbReference type="PANTHER" id="PTHR11820:SF90">
    <property type="entry name" value="FLUTATHIONE S-TRANSFERASE"/>
    <property type="match status" value="1"/>
</dbReference>
<keyword evidence="1" id="KW-0479">Metal-binding</keyword>
<name>A0ABX1CK15_9SPHN</name>
<dbReference type="SUPFAM" id="SSF56529">
    <property type="entry name" value="FAH"/>
    <property type="match status" value="1"/>
</dbReference>
<organism evidence="3 4">
    <name type="scientific">Sphingomonas corticis</name>
    <dbReference type="NCBI Taxonomy" id="2722791"/>
    <lineage>
        <taxon>Bacteria</taxon>
        <taxon>Pseudomonadati</taxon>
        <taxon>Pseudomonadota</taxon>
        <taxon>Alphaproteobacteria</taxon>
        <taxon>Sphingomonadales</taxon>
        <taxon>Sphingomonadaceae</taxon>
        <taxon>Sphingomonas</taxon>
    </lineage>
</organism>
<dbReference type="RefSeq" id="WP_168133834.1">
    <property type="nucleotide sequence ID" value="NZ_JAAVJH010000003.1"/>
</dbReference>
<dbReference type="PANTHER" id="PTHR11820">
    <property type="entry name" value="ACYLPYRUVASE"/>
    <property type="match status" value="1"/>
</dbReference>
<dbReference type="Pfam" id="PF01557">
    <property type="entry name" value="FAA_hydrolase"/>
    <property type="match status" value="1"/>
</dbReference>
<dbReference type="Gene3D" id="3.90.850.10">
    <property type="entry name" value="Fumarylacetoacetase-like, C-terminal domain"/>
    <property type="match status" value="1"/>
</dbReference>
<gene>
    <name evidence="3" type="ORF">HBH26_06850</name>
</gene>
<sequence>MTLVIPALPPVLLPVAGGGDYPVGRIFCIGRNYADHAREMGGDPAREAPFFFTKWAQAAVPSGTTIAYPPQTRDYQHEVELVVALAHSGRDIPKADALSHVYGYAVGLDMTRRDLQAAAKAAGRPWDAAKNVEEGAPVGPIHPATAVGHPDRGPIALAVDGAVRQEGDLADMTWPVPALIAHLSTFYRLEPGDLIFTGTPAGVAAVEPGAVLTGTIAGLEPLTITVGAAAA</sequence>
<dbReference type="InterPro" id="IPR036663">
    <property type="entry name" value="Fumarylacetoacetase_C_sf"/>
</dbReference>
<protein>
    <submittedName>
        <fullName evidence="3">Fumarylacetoacetate hydrolase family protein</fullName>
    </submittedName>
</protein>
<evidence type="ECO:0000313" key="4">
    <source>
        <dbReference type="Proteomes" id="UP000732399"/>
    </source>
</evidence>
<comment type="caution">
    <text evidence="3">The sequence shown here is derived from an EMBL/GenBank/DDBJ whole genome shotgun (WGS) entry which is preliminary data.</text>
</comment>
<evidence type="ECO:0000313" key="3">
    <source>
        <dbReference type="EMBL" id="NJR78336.1"/>
    </source>
</evidence>
<dbReference type="EMBL" id="JAAVJH010000003">
    <property type="protein sequence ID" value="NJR78336.1"/>
    <property type="molecule type" value="Genomic_DNA"/>
</dbReference>
<dbReference type="GO" id="GO:0016787">
    <property type="term" value="F:hydrolase activity"/>
    <property type="evidence" value="ECO:0007669"/>
    <property type="project" value="UniProtKB-KW"/>
</dbReference>
<dbReference type="InterPro" id="IPR011234">
    <property type="entry name" value="Fumarylacetoacetase-like_C"/>
</dbReference>
<keyword evidence="4" id="KW-1185">Reference proteome</keyword>
<feature type="domain" description="Fumarylacetoacetase-like C-terminal" evidence="2">
    <location>
        <begin position="26"/>
        <end position="226"/>
    </location>
</feature>
<proteinExistence type="predicted"/>
<reference evidence="3 4" key="1">
    <citation type="submission" date="2020-03" db="EMBL/GenBank/DDBJ databases">
        <authorList>
            <person name="Wang L."/>
            <person name="He N."/>
            <person name="Li Y."/>
            <person name="Fang Y."/>
            <person name="Zhang F."/>
        </authorList>
    </citation>
    <scope>NUCLEOTIDE SEQUENCE [LARGE SCALE GENOMIC DNA]</scope>
    <source>
        <strain evidence="3 4">36D10-4-7</strain>
    </source>
</reference>
<accession>A0ABX1CK15</accession>
<keyword evidence="3" id="KW-0378">Hydrolase</keyword>
<evidence type="ECO:0000259" key="2">
    <source>
        <dbReference type="Pfam" id="PF01557"/>
    </source>
</evidence>